<dbReference type="InterPro" id="IPR044839">
    <property type="entry name" value="NDR1-like"/>
</dbReference>
<feature type="domain" description="Late embryogenesis abundant protein LEA-2 subgroup" evidence="7">
    <location>
        <begin position="178"/>
        <end position="264"/>
    </location>
</feature>
<evidence type="ECO:0000256" key="3">
    <source>
        <dbReference type="ARBA" id="ARBA00022989"/>
    </source>
</evidence>
<evidence type="ECO:0000256" key="1">
    <source>
        <dbReference type="ARBA" id="ARBA00004167"/>
    </source>
</evidence>
<dbReference type="GeneID" id="111446574"/>
<accession>A0A6J1FRG3</accession>
<proteinExistence type="predicted"/>
<feature type="transmembrane region" description="Helical" evidence="6">
    <location>
        <begin position="112"/>
        <end position="142"/>
    </location>
</feature>
<evidence type="ECO:0000256" key="6">
    <source>
        <dbReference type="SAM" id="Phobius"/>
    </source>
</evidence>
<dbReference type="Proteomes" id="UP000504609">
    <property type="component" value="Unplaced"/>
</dbReference>
<gene>
    <name evidence="9" type="primary">LOC111446574</name>
</gene>
<dbReference type="PANTHER" id="PTHR31234:SF42">
    <property type="entry name" value="LATE EMBRYOGENESIS ABUNDANT (LEA) HYDROXYPROLINE-RICH GLYCOPROTEIN FAMILY"/>
    <property type="match status" value="1"/>
</dbReference>
<keyword evidence="4 6" id="KW-0472">Membrane</keyword>
<sequence>MPPLSPPPSPPLPPPPPSPLVPPSASSPSHEAAALPTTIPSPASAAVTQASAALIPAASPSRQADLTPLEQIVIQDQATRPHTPLLNPNTIDSSNYRKSQLLQQARPRQTNPIIWCFAILCLIFSLLLIFLGIATLIIFLVVRPRNPMFDIPNASLSTIYFDAPEYLNGDFTVLANFTNPNHRIDVRYENADIELFFGDRLIATQAIQPFSQRKREVRLQPVHLISSLVYLPQNSGFILRRQVQNNKVIYNIRGTFRVRASLGAIHYSYWLHSRCQLVMTSPPTGVLVARSCNTKR</sequence>
<organism evidence="8 9">
    <name type="scientific">Cucurbita moschata</name>
    <name type="common">Winter crookneck squash</name>
    <name type="synonym">Cucurbita pepo var. moschata</name>
    <dbReference type="NCBI Taxonomy" id="3662"/>
    <lineage>
        <taxon>Eukaryota</taxon>
        <taxon>Viridiplantae</taxon>
        <taxon>Streptophyta</taxon>
        <taxon>Embryophyta</taxon>
        <taxon>Tracheophyta</taxon>
        <taxon>Spermatophyta</taxon>
        <taxon>Magnoliopsida</taxon>
        <taxon>eudicotyledons</taxon>
        <taxon>Gunneridae</taxon>
        <taxon>Pentapetalae</taxon>
        <taxon>rosids</taxon>
        <taxon>fabids</taxon>
        <taxon>Cucurbitales</taxon>
        <taxon>Cucurbitaceae</taxon>
        <taxon>Cucurbiteae</taxon>
        <taxon>Cucurbita</taxon>
    </lineage>
</organism>
<evidence type="ECO:0000256" key="2">
    <source>
        <dbReference type="ARBA" id="ARBA00022692"/>
    </source>
</evidence>
<dbReference type="PANTHER" id="PTHR31234">
    <property type="entry name" value="LATE EMBRYOGENESIS ABUNDANT (LEA) HYDROXYPROLINE-RICH GLYCOPROTEIN FAMILY"/>
    <property type="match status" value="1"/>
</dbReference>
<dbReference type="InterPro" id="IPR004864">
    <property type="entry name" value="LEA_2"/>
</dbReference>
<keyword evidence="3 6" id="KW-1133">Transmembrane helix</keyword>
<name>A0A6J1FRG3_CUCMO</name>
<dbReference type="GO" id="GO:0005886">
    <property type="term" value="C:plasma membrane"/>
    <property type="evidence" value="ECO:0007669"/>
    <property type="project" value="TreeGrafter"/>
</dbReference>
<dbReference type="GO" id="GO:0098542">
    <property type="term" value="P:defense response to other organism"/>
    <property type="evidence" value="ECO:0007669"/>
    <property type="project" value="InterPro"/>
</dbReference>
<keyword evidence="2 6" id="KW-0812">Transmembrane</keyword>
<dbReference type="AlphaFoldDB" id="A0A6J1FRG3"/>
<keyword evidence="8" id="KW-1185">Reference proteome</keyword>
<feature type="region of interest" description="Disordered" evidence="5">
    <location>
        <begin position="1"/>
        <end position="40"/>
    </location>
</feature>
<dbReference type="RefSeq" id="XP_022941198.1">
    <property type="nucleotide sequence ID" value="XM_023085430.1"/>
</dbReference>
<feature type="compositionally biased region" description="Pro residues" evidence="5">
    <location>
        <begin position="1"/>
        <end position="22"/>
    </location>
</feature>
<dbReference type="KEGG" id="cmos:111446574"/>
<evidence type="ECO:0000259" key="7">
    <source>
        <dbReference type="Pfam" id="PF03168"/>
    </source>
</evidence>
<evidence type="ECO:0000313" key="9">
    <source>
        <dbReference type="RefSeq" id="XP_022941198.1"/>
    </source>
</evidence>
<evidence type="ECO:0000313" key="8">
    <source>
        <dbReference type="Proteomes" id="UP000504609"/>
    </source>
</evidence>
<protein>
    <submittedName>
        <fullName evidence="9">Uncharacterized protein LOC111446574</fullName>
    </submittedName>
</protein>
<reference evidence="9" key="1">
    <citation type="submission" date="2025-08" db="UniProtKB">
        <authorList>
            <consortium name="RefSeq"/>
        </authorList>
    </citation>
    <scope>IDENTIFICATION</scope>
    <source>
        <tissue evidence="9">Young leaves</tissue>
    </source>
</reference>
<evidence type="ECO:0000256" key="5">
    <source>
        <dbReference type="SAM" id="MobiDB-lite"/>
    </source>
</evidence>
<feature type="compositionally biased region" description="Low complexity" evidence="5">
    <location>
        <begin position="23"/>
        <end position="40"/>
    </location>
</feature>
<comment type="subcellular location">
    <subcellularLocation>
        <location evidence="1">Membrane</location>
        <topology evidence="1">Single-pass membrane protein</topology>
    </subcellularLocation>
</comment>
<evidence type="ECO:0000256" key="4">
    <source>
        <dbReference type="ARBA" id="ARBA00023136"/>
    </source>
</evidence>
<dbReference type="Pfam" id="PF03168">
    <property type="entry name" value="LEA_2"/>
    <property type="match status" value="1"/>
</dbReference>